<keyword evidence="5" id="KW-0012">Acyltransferase</keyword>
<dbReference type="SUPFAM" id="SSF55729">
    <property type="entry name" value="Acyl-CoA N-acyltransferases (Nat)"/>
    <property type="match status" value="1"/>
</dbReference>
<dbReference type="PANTHER" id="PTHR37323:SF1">
    <property type="entry name" value="L-ORNITHINE N(ALPHA)-ACYLTRANSFERASE"/>
    <property type="match status" value="1"/>
</dbReference>
<dbReference type="InterPro" id="IPR052351">
    <property type="entry name" value="Ornithine_N-alpha-AT"/>
</dbReference>
<comment type="caution">
    <text evidence="11">The sequence shown here is derived from an EMBL/GenBank/DDBJ whole genome shotgun (WGS) entry which is preliminary data.</text>
</comment>
<keyword evidence="4" id="KW-0443">Lipid metabolism</keyword>
<evidence type="ECO:0000256" key="1">
    <source>
        <dbReference type="ARBA" id="ARBA00005189"/>
    </source>
</evidence>
<dbReference type="Proteomes" id="UP000631694">
    <property type="component" value="Unassembled WGS sequence"/>
</dbReference>
<comment type="pathway">
    <text evidence="1">Lipid metabolism.</text>
</comment>
<evidence type="ECO:0000256" key="6">
    <source>
        <dbReference type="ARBA" id="ARBA00038095"/>
    </source>
</evidence>
<evidence type="ECO:0000256" key="8">
    <source>
        <dbReference type="ARBA" id="ARBA00039866"/>
    </source>
</evidence>
<comment type="catalytic activity">
    <reaction evidence="10">
        <text>a (3R)-hydroxyacyl-[ACP] + L-ornithine = a lyso-ornithine lipid + holo-[ACP] + H(+)</text>
        <dbReference type="Rhea" id="RHEA:20633"/>
        <dbReference type="Rhea" id="RHEA-COMP:9685"/>
        <dbReference type="Rhea" id="RHEA-COMP:9945"/>
        <dbReference type="ChEBI" id="CHEBI:15378"/>
        <dbReference type="ChEBI" id="CHEBI:46911"/>
        <dbReference type="ChEBI" id="CHEBI:64479"/>
        <dbReference type="ChEBI" id="CHEBI:78827"/>
        <dbReference type="ChEBI" id="CHEBI:138482"/>
        <dbReference type="EC" id="2.3.2.30"/>
    </reaction>
    <physiologicalReaction direction="left-to-right" evidence="10">
        <dbReference type="Rhea" id="RHEA:20634"/>
    </physiologicalReaction>
</comment>
<gene>
    <name evidence="11" type="ORF">I5731_00405</name>
</gene>
<organism evidence="11 12">
    <name type="scientific">Methylobrevis albus</name>
    <dbReference type="NCBI Taxonomy" id="2793297"/>
    <lineage>
        <taxon>Bacteria</taxon>
        <taxon>Pseudomonadati</taxon>
        <taxon>Pseudomonadota</taxon>
        <taxon>Alphaproteobacteria</taxon>
        <taxon>Hyphomicrobiales</taxon>
        <taxon>Pleomorphomonadaceae</taxon>
        <taxon>Methylobrevis</taxon>
    </lineage>
</organism>
<evidence type="ECO:0000256" key="3">
    <source>
        <dbReference type="ARBA" id="ARBA00022679"/>
    </source>
</evidence>
<dbReference type="GO" id="GO:0006629">
    <property type="term" value="P:lipid metabolic process"/>
    <property type="evidence" value="ECO:0007669"/>
    <property type="project" value="UniProtKB-KW"/>
</dbReference>
<dbReference type="RefSeq" id="WP_197309376.1">
    <property type="nucleotide sequence ID" value="NZ_JADZLT010000036.1"/>
</dbReference>
<evidence type="ECO:0000256" key="4">
    <source>
        <dbReference type="ARBA" id="ARBA00023098"/>
    </source>
</evidence>
<name>A0A931HZ27_9HYPH</name>
<keyword evidence="2" id="KW-0444">Lipid biosynthesis</keyword>
<comment type="function">
    <text evidence="9">Catalyzes the first step in the biosynthesis of ornithine lipids, which are phosphorus-free membrane lipids. Catalyzes the 3-hydroxyacyl-acyl carrier protein-dependent acylation of ornithine to form lyso-ornithine lipid (LOL).</text>
</comment>
<proteinExistence type="inferred from homology"/>
<evidence type="ECO:0000256" key="10">
    <source>
        <dbReference type="ARBA" id="ARBA00047785"/>
    </source>
</evidence>
<reference evidence="11" key="1">
    <citation type="submission" date="2020-12" db="EMBL/GenBank/DDBJ databases">
        <title>Methylobrevis albus sp. nov., isolated from fresh water lack sediment.</title>
        <authorList>
            <person name="Zou Q."/>
        </authorList>
    </citation>
    <scope>NUCLEOTIDE SEQUENCE</scope>
    <source>
        <strain evidence="11">L22</strain>
    </source>
</reference>
<keyword evidence="3" id="KW-0808">Transferase</keyword>
<dbReference type="Gene3D" id="3.40.630.30">
    <property type="match status" value="1"/>
</dbReference>
<dbReference type="EMBL" id="JADZLT010000036">
    <property type="protein sequence ID" value="MBH0236270.1"/>
    <property type="molecule type" value="Genomic_DNA"/>
</dbReference>
<evidence type="ECO:0000256" key="5">
    <source>
        <dbReference type="ARBA" id="ARBA00023315"/>
    </source>
</evidence>
<accession>A0A931HZ27</accession>
<sequence length="307" mass="33628">MSPREIVSKFGPLVRGTAHALKLPVGQRVAGPGLDGPLGRIGSLEARLARSEAEVRTAQALRYRVFYEEMAAIADAGGLATRRDVDGFDAVCDHLLVLDHDAPPEAGRPFQKPRPPVVGTYRLLRQTVADLADGFYTANEFDIQPLISAHRKLNFLELGRSCVLKPYRTKRTVELLWAGIWSYVRAHRIDVMIGCASIEGTDPERLALPLSFLHHNARAPDAWRVSALPERRVEMNRMPAEAIDARAALAALPPLLKGYLRVGAFIGDGAVVDHQFGTTDVLVVLPVSAINPRYITYYGADASRHAA</sequence>
<dbReference type="Pfam" id="PF13444">
    <property type="entry name" value="Acetyltransf_5"/>
    <property type="match status" value="1"/>
</dbReference>
<evidence type="ECO:0000256" key="2">
    <source>
        <dbReference type="ARBA" id="ARBA00022516"/>
    </source>
</evidence>
<evidence type="ECO:0000313" key="11">
    <source>
        <dbReference type="EMBL" id="MBH0236270.1"/>
    </source>
</evidence>
<dbReference type="InterPro" id="IPR016181">
    <property type="entry name" value="Acyl_CoA_acyltransferase"/>
</dbReference>
<evidence type="ECO:0000313" key="12">
    <source>
        <dbReference type="Proteomes" id="UP000631694"/>
    </source>
</evidence>
<evidence type="ECO:0000256" key="9">
    <source>
        <dbReference type="ARBA" id="ARBA00045724"/>
    </source>
</evidence>
<evidence type="ECO:0000256" key="7">
    <source>
        <dbReference type="ARBA" id="ARBA00039058"/>
    </source>
</evidence>
<protein>
    <recommendedName>
        <fullName evidence="8">L-ornithine N(alpha)-acyltransferase</fullName>
        <ecNumber evidence="7">2.3.2.30</ecNumber>
    </recommendedName>
</protein>
<comment type="similarity">
    <text evidence="6">Belongs to the acetyltransferase family. OlsB subfamily.</text>
</comment>
<dbReference type="AlphaFoldDB" id="A0A931HZ27"/>
<dbReference type="EC" id="2.3.2.30" evidence="7"/>
<dbReference type="GO" id="GO:0043810">
    <property type="term" value="F:ornithine-acyl [acyl carrier protein] N-acyltransferase activity"/>
    <property type="evidence" value="ECO:0007669"/>
    <property type="project" value="UniProtKB-EC"/>
</dbReference>
<keyword evidence="12" id="KW-1185">Reference proteome</keyword>
<dbReference type="PANTHER" id="PTHR37323">
    <property type="entry name" value="GCN5-RELATED N-ACETYLTRANSFERASE"/>
    <property type="match status" value="1"/>
</dbReference>